<dbReference type="AlphaFoldDB" id="A0A2I0K2X9"/>
<name>A0A2I0K2X9_PUNGR</name>
<evidence type="ECO:0000313" key="2">
    <source>
        <dbReference type="Proteomes" id="UP000233551"/>
    </source>
</evidence>
<keyword evidence="2" id="KW-1185">Reference proteome</keyword>
<feature type="non-terminal residue" evidence="1">
    <location>
        <position position="67"/>
    </location>
</feature>
<evidence type="ECO:0000313" key="1">
    <source>
        <dbReference type="EMBL" id="PKI62905.1"/>
    </source>
</evidence>
<proteinExistence type="predicted"/>
<sequence>MASSSREGLVYVAKLAEQAERYDGLLTHFSFASVLLCPALYYGGGDEECRTAKCGADGRGEKPALGR</sequence>
<gene>
    <name evidence="1" type="ORF">CRG98_016742</name>
</gene>
<dbReference type="Proteomes" id="UP000233551">
    <property type="component" value="Unassembled WGS sequence"/>
</dbReference>
<reference evidence="1 2" key="1">
    <citation type="submission" date="2017-11" db="EMBL/GenBank/DDBJ databases">
        <title>De-novo sequencing of pomegranate (Punica granatum L.) genome.</title>
        <authorList>
            <person name="Akparov Z."/>
            <person name="Amiraslanov A."/>
            <person name="Hajiyeva S."/>
            <person name="Abbasov M."/>
            <person name="Kaur K."/>
            <person name="Hamwieh A."/>
            <person name="Solovyev V."/>
            <person name="Salamov A."/>
            <person name="Braich B."/>
            <person name="Kosarev P."/>
            <person name="Mahmoud A."/>
            <person name="Hajiyev E."/>
            <person name="Babayeva S."/>
            <person name="Izzatullayeva V."/>
            <person name="Mammadov A."/>
            <person name="Mammadov A."/>
            <person name="Sharifova S."/>
            <person name="Ojaghi J."/>
            <person name="Eynullazada K."/>
            <person name="Bayramov B."/>
            <person name="Abdulazimova A."/>
            <person name="Shahmuradov I."/>
        </authorList>
    </citation>
    <scope>NUCLEOTIDE SEQUENCE [LARGE SCALE GENOMIC DNA]</scope>
    <source>
        <strain evidence="2">cv. AG2017</strain>
        <tissue evidence="1">Leaf</tissue>
    </source>
</reference>
<protein>
    <submittedName>
        <fullName evidence="1">Uncharacterized protein</fullName>
    </submittedName>
</protein>
<organism evidence="1 2">
    <name type="scientific">Punica granatum</name>
    <name type="common">Pomegranate</name>
    <dbReference type="NCBI Taxonomy" id="22663"/>
    <lineage>
        <taxon>Eukaryota</taxon>
        <taxon>Viridiplantae</taxon>
        <taxon>Streptophyta</taxon>
        <taxon>Embryophyta</taxon>
        <taxon>Tracheophyta</taxon>
        <taxon>Spermatophyta</taxon>
        <taxon>Magnoliopsida</taxon>
        <taxon>eudicotyledons</taxon>
        <taxon>Gunneridae</taxon>
        <taxon>Pentapetalae</taxon>
        <taxon>rosids</taxon>
        <taxon>malvids</taxon>
        <taxon>Myrtales</taxon>
        <taxon>Lythraceae</taxon>
        <taxon>Punica</taxon>
    </lineage>
</organism>
<dbReference type="EMBL" id="PGOL01000918">
    <property type="protein sequence ID" value="PKI62905.1"/>
    <property type="molecule type" value="Genomic_DNA"/>
</dbReference>
<comment type="caution">
    <text evidence="1">The sequence shown here is derived from an EMBL/GenBank/DDBJ whole genome shotgun (WGS) entry which is preliminary data.</text>
</comment>
<accession>A0A2I0K2X9</accession>